<dbReference type="RefSeq" id="XP_006814417.1">
    <property type="nucleotide sequence ID" value="XM_006814354.1"/>
</dbReference>
<name>A0ABM0M326_SACKO</name>
<dbReference type="InterPro" id="IPR001841">
    <property type="entry name" value="Znf_RING"/>
</dbReference>
<proteinExistence type="predicted"/>
<dbReference type="PROSITE" id="PS50089">
    <property type="entry name" value="ZF_RING_2"/>
    <property type="match status" value="1"/>
</dbReference>
<dbReference type="PANTHER" id="PTHR14134">
    <property type="entry name" value="E3 UBIQUITIN-PROTEIN LIGASE RAD18"/>
    <property type="match status" value="1"/>
</dbReference>
<reference evidence="8" key="1">
    <citation type="submission" date="2025-08" db="UniProtKB">
        <authorList>
            <consortium name="RefSeq"/>
        </authorList>
    </citation>
    <scope>IDENTIFICATION</scope>
    <source>
        <tissue evidence="8">Testes</tissue>
    </source>
</reference>
<evidence type="ECO:0000256" key="3">
    <source>
        <dbReference type="ARBA" id="ARBA00022833"/>
    </source>
</evidence>
<dbReference type="PROSITE" id="PS00518">
    <property type="entry name" value="ZF_RING_1"/>
    <property type="match status" value="1"/>
</dbReference>
<dbReference type="SUPFAM" id="SSF57850">
    <property type="entry name" value="RING/U-box"/>
    <property type="match status" value="1"/>
</dbReference>
<keyword evidence="1" id="KW-0479">Metal-binding</keyword>
<dbReference type="Gene3D" id="3.30.40.10">
    <property type="entry name" value="Zinc/RING finger domain, C3HC4 (zinc finger)"/>
    <property type="match status" value="1"/>
</dbReference>
<dbReference type="Proteomes" id="UP000694865">
    <property type="component" value="Unplaced"/>
</dbReference>
<evidence type="ECO:0000259" key="6">
    <source>
        <dbReference type="PROSITE" id="PS50089"/>
    </source>
</evidence>
<keyword evidence="7" id="KW-1185">Reference proteome</keyword>
<evidence type="ECO:0000313" key="8">
    <source>
        <dbReference type="RefSeq" id="XP_006814417.1"/>
    </source>
</evidence>
<evidence type="ECO:0000313" key="7">
    <source>
        <dbReference type="Proteomes" id="UP000694865"/>
    </source>
</evidence>
<evidence type="ECO:0000256" key="4">
    <source>
        <dbReference type="PROSITE-ProRule" id="PRU00175"/>
    </source>
</evidence>
<dbReference type="InterPro" id="IPR013083">
    <property type="entry name" value="Znf_RING/FYVE/PHD"/>
</dbReference>
<dbReference type="SMART" id="SM00184">
    <property type="entry name" value="RING"/>
    <property type="match status" value="1"/>
</dbReference>
<dbReference type="InterPro" id="IPR039577">
    <property type="entry name" value="Rad18"/>
</dbReference>
<feature type="compositionally biased region" description="Low complexity" evidence="5">
    <location>
        <begin position="114"/>
        <end position="140"/>
    </location>
</feature>
<gene>
    <name evidence="8" type="primary">LOC102803181</name>
</gene>
<feature type="region of interest" description="Disordered" evidence="5">
    <location>
        <begin position="47"/>
        <end position="158"/>
    </location>
</feature>
<dbReference type="GeneID" id="102803181"/>
<protein>
    <submittedName>
        <fullName evidence="8">Uncharacterized protein LOC102803181</fullName>
    </submittedName>
</protein>
<keyword evidence="2 4" id="KW-0863">Zinc-finger</keyword>
<feature type="compositionally biased region" description="Polar residues" evidence="5">
    <location>
        <begin position="141"/>
        <end position="153"/>
    </location>
</feature>
<evidence type="ECO:0000256" key="1">
    <source>
        <dbReference type="ARBA" id="ARBA00022723"/>
    </source>
</evidence>
<accession>A0ABM0M326</accession>
<evidence type="ECO:0000256" key="5">
    <source>
        <dbReference type="SAM" id="MobiDB-lite"/>
    </source>
</evidence>
<keyword evidence="3" id="KW-0862">Zinc</keyword>
<organism evidence="7 8">
    <name type="scientific">Saccoglossus kowalevskii</name>
    <name type="common">Acorn worm</name>
    <dbReference type="NCBI Taxonomy" id="10224"/>
    <lineage>
        <taxon>Eukaryota</taxon>
        <taxon>Metazoa</taxon>
        <taxon>Hemichordata</taxon>
        <taxon>Enteropneusta</taxon>
        <taxon>Harrimaniidae</taxon>
        <taxon>Saccoglossus</taxon>
    </lineage>
</organism>
<sequence length="321" mass="35871">MIVTTFRKITGNIYQENKHINVMATKSSKRNDSEVSDKLREIKQMQSNWMHQRAKIKEYGEDSSVPRETKARTKSLKKTEDTSNKSKNAKKESDPCVWIVGSGQKKTKTSSLRTRSASPVSRHSSSSGSTGSISRGPSRTNSGKPPTPKTASGNARLKKKSLNNDIEDTHVAQQTHMKQNSDFDVVETVTRTAAEVPDDHRTIHSVKTELSDIKEKLATRDSQGLMAPDMFDKLADQIANRVKAELEHEREQELYTRPTRTVAAVEDDVMASHRCEKCKQLMVPPDHTPTLLIPCGHTLCEACAEDRIKCPTCRTKGELVV</sequence>
<dbReference type="CDD" id="cd16449">
    <property type="entry name" value="RING-HC"/>
    <property type="match status" value="1"/>
</dbReference>
<evidence type="ECO:0000256" key="2">
    <source>
        <dbReference type="ARBA" id="ARBA00022771"/>
    </source>
</evidence>
<dbReference type="PANTHER" id="PTHR14134:SF3">
    <property type="entry name" value="RING-CH-TYPE DOMAIN-CONTAINING PROTEIN"/>
    <property type="match status" value="1"/>
</dbReference>
<dbReference type="InterPro" id="IPR017907">
    <property type="entry name" value="Znf_RING_CS"/>
</dbReference>
<feature type="compositionally biased region" description="Basic and acidic residues" evidence="5">
    <location>
        <begin position="55"/>
        <end position="94"/>
    </location>
</feature>
<feature type="domain" description="RING-type" evidence="6">
    <location>
        <begin position="275"/>
        <end position="314"/>
    </location>
</feature>